<proteinExistence type="predicted"/>
<evidence type="ECO:0000313" key="2">
    <source>
        <dbReference type="Proteomes" id="UP000765509"/>
    </source>
</evidence>
<dbReference type="Gene3D" id="1.25.10.10">
    <property type="entry name" value="Leucine-rich Repeat Variant"/>
    <property type="match status" value="2"/>
</dbReference>
<evidence type="ECO:0000313" key="1">
    <source>
        <dbReference type="EMBL" id="MBW0550568.1"/>
    </source>
</evidence>
<dbReference type="EMBL" id="AVOT02056185">
    <property type="protein sequence ID" value="MBW0550568.1"/>
    <property type="molecule type" value="Genomic_DNA"/>
</dbReference>
<dbReference type="OrthoDB" id="2677826at2759"/>
<accession>A0A9Q3IUS9</accession>
<name>A0A9Q3IUS9_9BASI</name>
<dbReference type="AlphaFoldDB" id="A0A9Q3IUS9"/>
<comment type="caution">
    <text evidence="1">The sequence shown here is derived from an EMBL/GenBank/DDBJ whole genome shotgun (WGS) entry which is preliminary data.</text>
</comment>
<gene>
    <name evidence="1" type="ORF">O181_090283</name>
</gene>
<organism evidence="1 2">
    <name type="scientific">Austropuccinia psidii MF-1</name>
    <dbReference type="NCBI Taxonomy" id="1389203"/>
    <lineage>
        <taxon>Eukaryota</taxon>
        <taxon>Fungi</taxon>
        <taxon>Dikarya</taxon>
        <taxon>Basidiomycota</taxon>
        <taxon>Pucciniomycotina</taxon>
        <taxon>Pucciniomycetes</taxon>
        <taxon>Pucciniales</taxon>
        <taxon>Sphaerophragmiaceae</taxon>
        <taxon>Austropuccinia</taxon>
    </lineage>
</organism>
<keyword evidence="2" id="KW-1185">Reference proteome</keyword>
<dbReference type="InterPro" id="IPR016024">
    <property type="entry name" value="ARM-type_fold"/>
</dbReference>
<dbReference type="InterPro" id="IPR011989">
    <property type="entry name" value="ARM-like"/>
</dbReference>
<reference evidence="1" key="1">
    <citation type="submission" date="2021-03" db="EMBL/GenBank/DDBJ databases">
        <title>Draft genome sequence of rust myrtle Austropuccinia psidii MF-1, a brazilian biotype.</title>
        <authorList>
            <person name="Quecine M.C."/>
            <person name="Pachon D.M.R."/>
            <person name="Bonatelli M.L."/>
            <person name="Correr F.H."/>
            <person name="Franceschini L.M."/>
            <person name="Leite T.F."/>
            <person name="Margarido G.R.A."/>
            <person name="Almeida C.A."/>
            <person name="Ferrarezi J.A."/>
            <person name="Labate C.A."/>
        </authorList>
    </citation>
    <scope>NUCLEOTIDE SEQUENCE</scope>
    <source>
        <strain evidence="1">MF-1</strain>
    </source>
</reference>
<protein>
    <submittedName>
        <fullName evidence="1">Uncharacterized protein</fullName>
    </submittedName>
</protein>
<dbReference type="SUPFAM" id="SSF48371">
    <property type="entry name" value="ARM repeat"/>
    <property type="match status" value="1"/>
</dbReference>
<sequence length="122" mass="13420">MDAETLLANALSPDPTLWSNATNQLETVSREHFTPYLDSILSVLISIDQPSHIRNASGLAIKNARTSRELPEVLEAQSNEILNAVVSGARKVEPSSKFQIASLNALLNSLEFFHNSFDRKVS</sequence>
<dbReference type="Proteomes" id="UP000765509">
    <property type="component" value="Unassembled WGS sequence"/>
</dbReference>